<keyword evidence="2" id="KW-1185">Reference proteome</keyword>
<gene>
    <name evidence="1" type="ORF">BN2614_LOCUS1</name>
</gene>
<dbReference type="EMBL" id="CYRY02011288">
    <property type="protein sequence ID" value="VCW79074.1"/>
    <property type="molecule type" value="Genomic_DNA"/>
</dbReference>
<accession>A0A9X9LQH8</accession>
<evidence type="ECO:0000313" key="2">
    <source>
        <dbReference type="Proteomes" id="UP000269945"/>
    </source>
</evidence>
<sequence>MKTFQDTLKWWIYHTPLEDEKGSNEGNEPWALLEIIPCRQPHPLDQAGRMAAD</sequence>
<proteinExistence type="predicted"/>
<dbReference type="Proteomes" id="UP000269945">
    <property type="component" value="Unassembled WGS sequence"/>
</dbReference>
<protein>
    <submittedName>
        <fullName evidence="1">Uncharacterized protein</fullName>
    </submittedName>
</protein>
<dbReference type="AlphaFoldDB" id="A0A9X9LQH8"/>
<name>A0A9X9LQH8_GULGU</name>
<reference evidence="1 2" key="1">
    <citation type="submission" date="2018-10" db="EMBL/GenBank/DDBJ databases">
        <authorList>
            <person name="Ekblom R."/>
            <person name="Jareborg N."/>
        </authorList>
    </citation>
    <scope>NUCLEOTIDE SEQUENCE [LARGE SCALE GENOMIC DNA]</scope>
    <source>
        <tissue evidence="1">Muscle</tissue>
    </source>
</reference>
<organism evidence="1 2">
    <name type="scientific">Gulo gulo</name>
    <name type="common">Wolverine</name>
    <name type="synonym">Gluton</name>
    <dbReference type="NCBI Taxonomy" id="48420"/>
    <lineage>
        <taxon>Eukaryota</taxon>
        <taxon>Metazoa</taxon>
        <taxon>Chordata</taxon>
        <taxon>Craniata</taxon>
        <taxon>Vertebrata</taxon>
        <taxon>Euteleostomi</taxon>
        <taxon>Mammalia</taxon>
        <taxon>Eutheria</taxon>
        <taxon>Laurasiatheria</taxon>
        <taxon>Carnivora</taxon>
        <taxon>Caniformia</taxon>
        <taxon>Musteloidea</taxon>
        <taxon>Mustelidae</taxon>
        <taxon>Guloninae</taxon>
        <taxon>Gulo</taxon>
    </lineage>
</organism>
<evidence type="ECO:0000313" key="1">
    <source>
        <dbReference type="EMBL" id="VCW79074.1"/>
    </source>
</evidence>
<comment type="caution">
    <text evidence="1">The sequence shown here is derived from an EMBL/GenBank/DDBJ whole genome shotgun (WGS) entry which is preliminary data.</text>
</comment>